<evidence type="ECO:0000313" key="2">
    <source>
        <dbReference type="Proteomes" id="UP000249610"/>
    </source>
</evidence>
<comment type="caution">
    <text evidence="1">The sequence shown here is derived from an EMBL/GenBank/DDBJ whole genome shotgun (WGS) entry which is preliminary data.</text>
</comment>
<dbReference type="OrthoDB" id="4301792at2"/>
<keyword evidence="2" id="KW-1185">Reference proteome</keyword>
<proteinExistence type="predicted"/>
<organism evidence="1 2">
    <name type="scientific">Algoriphagus yeomjeoni</name>
    <dbReference type="NCBI Taxonomy" id="291403"/>
    <lineage>
        <taxon>Bacteria</taxon>
        <taxon>Pseudomonadati</taxon>
        <taxon>Bacteroidota</taxon>
        <taxon>Cytophagia</taxon>
        <taxon>Cytophagales</taxon>
        <taxon>Cyclobacteriaceae</taxon>
        <taxon>Algoriphagus</taxon>
    </lineage>
</organism>
<dbReference type="EMBL" id="QLLK01000002">
    <property type="protein sequence ID" value="RAI94088.1"/>
    <property type="molecule type" value="Genomic_DNA"/>
</dbReference>
<protein>
    <submittedName>
        <fullName evidence="1">Uncharacterized protein</fullName>
    </submittedName>
</protein>
<reference evidence="1 2" key="1">
    <citation type="submission" date="2018-06" db="EMBL/GenBank/DDBJ databases">
        <title>Genomic Encyclopedia of Archaeal and Bacterial Type Strains, Phase II (KMG-II): from individual species to whole genera.</title>
        <authorList>
            <person name="Goeker M."/>
        </authorList>
    </citation>
    <scope>NUCLEOTIDE SEQUENCE [LARGE SCALE GENOMIC DNA]</scope>
    <source>
        <strain evidence="1 2">DSM 23446</strain>
    </source>
</reference>
<dbReference type="RefSeq" id="WP_111610415.1">
    <property type="nucleotide sequence ID" value="NZ_QLLK01000002.1"/>
</dbReference>
<evidence type="ECO:0000313" key="1">
    <source>
        <dbReference type="EMBL" id="RAI94088.1"/>
    </source>
</evidence>
<dbReference type="AlphaFoldDB" id="A0A327PPP5"/>
<name>A0A327PPP5_9BACT</name>
<dbReference type="Proteomes" id="UP000249610">
    <property type="component" value="Unassembled WGS sequence"/>
</dbReference>
<gene>
    <name evidence="1" type="ORF">LV83_00995</name>
</gene>
<sequence>MKRILIVMVLITIAQVLVAQENINVNEKRYKGIIFSATYEIPYQTNPPSELRFTPTIKEVRKLENHLQRKIKSINQDQPNQQEGAPVIHRNLNNYVRQYIGYITPEGERIIYVNFLWSKLNIIEKSKGYSLLADDYKEEWLQVFDGGSRYWQLRYNLNSDEFFGFSVNGYAGNFNNRHFISPLYLVKEDVF</sequence>
<accession>A0A327PPP5</accession>